<keyword evidence="7" id="KW-1185">Reference proteome</keyword>
<dbReference type="PROSITE" id="PS00356">
    <property type="entry name" value="HTH_LACI_1"/>
    <property type="match status" value="1"/>
</dbReference>
<dbReference type="KEGG" id="bpf:BpOF4_21494"/>
<keyword evidence="4" id="KW-0804">Transcription</keyword>
<dbReference type="PRINTS" id="PR00036">
    <property type="entry name" value="HTHLACI"/>
</dbReference>
<dbReference type="SMART" id="SM00354">
    <property type="entry name" value="HTH_LACI"/>
    <property type="match status" value="1"/>
</dbReference>
<dbReference type="CDD" id="cd19977">
    <property type="entry name" value="PBP1_EndR-like"/>
    <property type="match status" value="1"/>
</dbReference>
<dbReference type="PANTHER" id="PTHR30146">
    <property type="entry name" value="LACI-RELATED TRANSCRIPTIONAL REPRESSOR"/>
    <property type="match status" value="1"/>
</dbReference>
<dbReference type="AlphaFoldDB" id="D3G1R8"/>
<keyword evidence="1" id="KW-0678">Repressor</keyword>
<gene>
    <name evidence="6" type="ordered locus">BpOF4_21494</name>
</gene>
<feature type="domain" description="HTH lacI-type" evidence="5">
    <location>
        <begin position="2"/>
        <end position="57"/>
    </location>
</feature>
<dbReference type="InterPro" id="IPR028082">
    <property type="entry name" value="Peripla_BP_I"/>
</dbReference>
<sequence length="339" mass="38208">MATIKDVAERAGVSKSSVSRVLNENFEYMSDQMKNKILKAMDELNYTPNSLAQSLKKKTTKTIGIILSDISNPFWSGVLKGVQSECMRNEYELMVSSSSEDPSIEASNILNLKNKQVDGMIINTAGKNLELFDDLIKESYPFVFLDRLSEDLKADTVIVNNISGAKKSTEYLIDQGHKRIAILLYPLENRSPRIDRLEGYKQALKENNIPIDKDLIKICEHKSESGIKATQEVLKLEDRATAIFSTNTILNLEVLTGTRKLGMKIPEDVSVFGYDDYPWVPLLDPPLSTVSQPAYEMGVKAITLLFMRMEEKKERKPVIAQLEPELKIRSSCLPPKQLD</sequence>
<dbReference type="InterPro" id="IPR010982">
    <property type="entry name" value="Lambda_DNA-bd_dom_sf"/>
</dbReference>
<dbReference type="InterPro" id="IPR000843">
    <property type="entry name" value="HTH_LacI"/>
</dbReference>
<dbReference type="CDD" id="cd01392">
    <property type="entry name" value="HTH_LacI"/>
    <property type="match status" value="1"/>
</dbReference>
<dbReference type="Pfam" id="PF13377">
    <property type="entry name" value="Peripla_BP_3"/>
    <property type="match status" value="1"/>
</dbReference>
<accession>D3G1R8</accession>
<reference evidence="6 7" key="1">
    <citation type="journal article" date="2011" name="Environ. Microbiol.">
        <title>Genome of alkaliphilic Bacillus pseudofirmus OF4 reveals adaptations that support the ability to grow in an external pH range from 7.5 to 11.4.</title>
        <authorList>
            <person name="Janto B."/>
            <person name="Ahmed A."/>
            <person name="Ito M."/>
            <person name="Liu J."/>
            <person name="Hicks D.B."/>
            <person name="Pagni S."/>
            <person name="Fackelmayer O.J."/>
            <person name="Smith T.A."/>
            <person name="Earl J."/>
            <person name="Elbourne L.D."/>
            <person name="Hassan K."/>
            <person name="Paulsen I.T."/>
            <person name="Kolsto A.B."/>
            <person name="Tourasse N.J."/>
            <person name="Ehrlich G.D."/>
            <person name="Boissy R."/>
            <person name="Ivey D.M."/>
            <person name="Li G."/>
            <person name="Xue Y."/>
            <person name="Ma Y."/>
            <person name="Hu F.Z."/>
            <person name="Krulwich T.A."/>
        </authorList>
    </citation>
    <scope>NUCLEOTIDE SEQUENCE [LARGE SCALE GENOMIC DNA]</scope>
    <source>
        <strain evidence="7">ATCC BAA-2126 / JCM 17055 / OF4</strain>
    </source>
</reference>
<dbReference type="GO" id="GO:0003700">
    <property type="term" value="F:DNA-binding transcription factor activity"/>
    <property type="evidence" value="ECO:0007669"/>
    <property type="project" value="TreeGrafter"/>
</dbReference>
<dbReference type="HOGENOM" id="CLU_037628_6_0_9"/>
<dbReference type="Proteomes" id="UP000001544">
    <property type="component" value="Plasmid pBpOF4-02"/>
</dbReference>
<dbReference type="PROSITE" id="PS50932">
    <property type="entry name" value="HTH_LACI_2"/>
    <property type="match status" value="1"/>
</dbReference>
<evidence type="ECO:0000256" key="2">
    <source>
        <dbReference type="ARBA" id="ARBA00023015"/>
    </source>
</evidence>
<evidence type="ECO:0000256" key="4">
    <source>
        <dbReference type="ARBA" id="ARBA00023163"/>
    </source>
</evidence>
<dbReference type="Gene3D" id="3.40.50.2300">
    <property type="match status" value="2"/>
</dbReference>
<dbReference type="InterPro" id="IPR046335">
    <property type="entry name" value="LacI/GalR-like_sensor"/>
</dbReference>
<geneLocation type="plasmid" evidence="6 7">
    <name>pBpOF4-02</name>
</geneLocation>
<dbReference type="PANTHER" id="PTHR30146:SF148">
    <property type="entry name" value="HTH-TYPE TRANSCRIPTIONAL REPRESSOR PURR-RELATED"/>
    <property type="match status" value="1"/>
</dbReference>
<keyword evidence="6" id="KW-0614">Plasmid</keyword>
<evidence type="ECO:0000256" key="3">
    <source>
        <dbReference type="ARBA" id="ARBA00023125"/>
    </source>
</evidence>
<dbReference type="GO" id="GO:0000976">
    <property type="term" value="F:transcription cis-regulatory region binding"/>
    <property type="evidence" value="ECO:0007669"/>
    <property type="project" value="TreeGrafter"/>
</dbReference>
<dbReference type="SUPFAM" id="SSF53822">
    <property type="entry name" value="Periplasmic binding protein-like I"/>
    <property type="match status" value="1"/>
</dbReference>
<evidence type="ECO:0000313" key="7">
    <source>
        <dbReference type="Proteomes" id="UP000001544"/>
    </source>
</evidence>
<evidence type="ECO:0000313" key="6">
    <source>
        <dbReference type="EMBL" id="ADC52294.1"/>
    </source>
</evidence>
<evidence type="ECO:0000256" key="1">
    <source>
        <dbReference type="ARBA" id="ARBA00022491"/>
    </source>
</evidence>
<organism evidence="6 7">
    <name type="scientific">Alkalihalophilus pseudofirmus (strain ATCC BAA-2126 / JCM 17055 / OF4)</name>
    <name type="common">Bacillus pseudofirmus</name>
    <dbReference type="NCBI Taxonomy" id="398511"/>
    <lineage>
        <taxon>Bacteria</taxon>
        <taxon>Bacillati</taxon>
        <taxon>Bacillota</taxon>
        <taxon>Bacilli</taxon>
        <taxon>Bacillales</taxon>
        <taxon>Bacillaceae</taxon>
        <taxon>Alkalihalophilus</taxon>
    </lineage>
</organism>
<keyword evidence="2" id="KW-0805">Transcription regulation</keyword>
<dbReference type="Gene3D" id="1.10.260.40">
    <property type="entry name" value="lambda repressor-like DNA-binding domains"/>
    <property type="match status" value="1"/>
</dbReference>
<protein>
    <submittedName>
        <fullName evidence="6">Regulatory protein, LacI</fullName>
    </submittedName>
</protein>
<name>D3G1R8_ALKPO</name>
<dbReference type="SUPFAM" id="SSF47413">
    <property type="entry name" value="lambda repressor-like DNA-binding domains"/>
    <property type="match status" value="1"/>
</dbReference>
<keyword evidence="3" id="KW-0238">DNA-binding</keyword>
<dbReference type="Pfam" id="PF00356">
    <property type="entry name" value="LacI"/>
    <property type="match status" value="1"/>
</dbReference>
<proteinExistence type="predicted"/>
<evidence type="ECO:0000259" key="5">
    <source>
        <dbReference type="PROSITE" id="PS50932"/>
    </source>
</evidence>
<dbReference type="EMBL" id="CP001880">
    <property type="protein sequence ID" value="ADC52294.1"/>
    <property type="molecule type" value="Genomic_DNA"/>
</dbReference>
<dbReference type="RefSeq" id="WP_012961200.1">
    <property type="nucleotide sequence ID" value="NC_013793.1"/>
</dbReference>